<dbReference type="STRING" id="542762.A0A4S4DYL2"/>
<evidence type="ECO:0000256" key="1">
    <source>
        <dbReference type="ARBA" id="ARBA00007406"/>
    </source>
</evidence>
<dbReference type="InterPro" id="IPR020828">
    <property type="entry name" value="GlycerAld_3-P_DH_NAD(P)-bd"/>
</dbReference>
<organism evidence="4 5">
    <name type="scientific">Camellia sinensis var. sinensis</name>
    <name type="common">China tea</name>
    <dbReference type="NCBI Taxonomy" id="542762"/>
    <lineage>
        <taxon>Eukaryota</taxon>
        <taxon>Viridiplantae</taxon>
        <taxon>Streptophyta</taxon>
        <taxon>Embryophyta</taxon>
        <taxon>Tracheophyta</taxon>
        <taxon>Spermatophyta</taxon>
        <taxon>Magnoliopsida</taxon>
        <taxon>eudicotyledons</taxon>
        <taxon>Gunneridae</taxon>
        <taxon>Pentapetalae</taxon>
        <taxon>asterids</taxon>
        <taxon>Ericales</taxon>
        <taxon>Theaceae</taxon>
        <taxon>Camellia</taxon>
    </lineage>
</organism>
<name>A0A4S4DYL2_CAMSN</name>
<dbReference type="Proteomes" id="UP000306102">
    <property type="component" value="Unassembled WGS sequence"/>
</dbReference>
<keyword evidence="2" id="KW-0560">Oxidoreductase</keyword>
<evidence type="ECO:0000313" key="4">
    <source>
        <dbReference type="EMBL" id="THG08174.1"/>
    </source>
</evidence>
<dbReference type="GO" id="GO:0051287">
    <property type="term" value="F:NAD binding"/>
    <property type="evidence" value="ECO:0007669"/>
    <property type="project" value="InterPro"/>
</dbReference>
<dbReference type="SMART" id="SM00846">
    <property type="entry name" value="Gp_dh_N"/>
    <property type="match status" value="1"/>
</dbReference>
<dbReference type="GO" id="GO:0004365">
    <property type="term" value="F:glyceraldehyde-3-phosphate dehydrogenase (NAD+) (phosphorylating) activity"/>
    <property type="evidence" value="ECO:0007669"/>
    <property type="project" value="TreeGrafter"/>
</dbReference>
<evidence type="ECO:0000313" key="5">
    <source>
        <dbReference type="Proteomes" id="UP000306102"/>
    </source>
</evidence>
<dbReference type="GO" id="GO:0006096">
    <property type="term" value="P:glycolytic process"/>
    <property type="evidence" value="ECO:0007669"/>
    <property type="project" value="TreeGrafter"/>
</dbReference>
<dbReference type="InterPro" id="IPR020831">
    <property type="entry name" value="GlycerAld/Erythrose_P_DH"/>
</dbReference>
<dbReference type="AlphaFoldDB" id="A0A4S4DYL2"/>
<dbReference type="Pfam" id="PF00044">
    <property type="entry name" value="Gp_dh_N"/>
    <property type="match status" value="1"/>
</dbReference>
<protein>
    <recommendedName>
        <fullName evidence="3">Glyceraldehyde 3-phosphate dehydrogenase NAD(P) binding domain-containing protein</fullName>
    </recommendedName>
</protein>
<gene>
    <name evidence="4" type="ORF">TEA_006181</name>
</gene>
<dbReference type="GO" id="GO:0005829">
    <property type="term" value="C:cytosol"/>
    <property type="evidence" value="ECO:0007669"/>
    <property type="project" value="TreeGrafter"/>
</dbReference>
<comment type="similarity">
    <text evidence="1">Belongs to the glyceraldehyde-3-phosphate dehydrogenase family.</text>
</comment>
<feature type="domain" description="Glyceraldehyde 3-phosphate dehydrogenase NAD(P) binding" evidence="3">
    <location>
        <begin position="39"/>
        <end position="115"/>
    </location>
</feature>
<dbReference type="SUPFAM" id="SSF51735">
    <property type="entry name" value="NAD(P)-binding Rossmann-fold domains"/>
    <property type="match status" value="1"/>
</dbReference>
<evidence type="ECO:0000259" key="3">
    <source>
        <dbReference type="SMART" id="SM00846"/>
    </source>
</evidence>
<accession>A0A4S4DYL2</accession>
<proteinExistence type="inferred from homology"/>
<dbReference type="InterPro" id="IPR036291">
    <property type="entry name" value="NAD(P)-bd_dom_sf"/>
</dbReference>
<sequence length="120" mass="13505">MESATSDPECLGNVYQARITNTTTTLSHFTLFAKTMGKIKIGINGFGRIGRLVARVALQSDDVELVAVNDPFITTDYMRTLFEACYKIMGFSNEDFKFSTILTPNRKGLVSWVLLWAWIL</sequence>
<dbReference type="EMBL" id="SDRB02009472">
    <property type="protein sequence ID" value="THG08174.1"/>
    <property type="molecule type" value="Genomic_DNA"/>
</dbReference>
<reference evidence="4 5" key="1">
    <citation type="journal article" date="2018" name="Proc. Natl. Acad. Sci. U.S.A.">
        <title>Draft genome sequence of Camellia sinensis var. sinensis provides insights into the evolution of the tea genome and tea quality.</title>
        <authorList>
            <person name="Wei C."/>
            <person name="Yang H."/>
            <person name="Wang S."/>
            <person name="Zhao J."/>
            <person name="Liu C."/>
            <person name="Gao L."/>
            <person name="Xia E."/>
            <person name="Lu Y."/>
            <person name="Tai Y."/>
            <person name="She G."/>
            <person name="Sun J."/>
            <person name="Cao H."/>
            <person name="Tong W."/>
            <person name="Gao Q."/>
            <person name="Li Y."/>
            <person name="Deng W."/>
            <person name="Jiang X."/>
            <person name="Wang W."/>
            <person name="Chen Q."/>
            <person name="Zhang S."/>
            <person name="Li H."/>
            <person name="Wu J."/>
            <person name="Wang P."/>
            <person name="Li P."/>
            <person name="Shi C."/>
            <person name="Zheng F."/>
            <person name="Jian J."/>
            <person name="Huang B."/>
            <person name="Shan D."/>
            <person name="Shi M."/>
            <person name="Fang C."/>
            <person name="Yue Y."/>
            <person name="Li F."/>
            <person name="Li D."/>
            <person name="Wei S."/>
            <person name="Han B."/>
            <person name="Jiang C."/>
            <person name="Yin Y."/>
            <person name="Xia T."/>
            <person name="Zhang Z."/>
            <person name="Bennetzen J.L."/>
            <person name="Zhao S."/>
            <person name="Wan X."/>
        </authorList>
    </citation>
    <scope>NUCLEOTIDE SEQUENCE [LARGE SCALE GENOMIC DNA]</scope>
    <source>
        <strain evidence="5">cv. Shuchazao</strain>
        <tissue evidence="4">Leaf</tissue>
    </source>
</reference>
<keyword evidence="5" id="KW-1185">Reference proteome</keyword>
<evidence type="ECO:0000256" key="2">
    <source>
        <dbReference type="ARBA" id="ARBA00023002"/>
    </source>
</evidence>
<dbReference type="PANTHER" id="PTHR10836:SF76">
    <property type="entry name" value="GLYCERALDEHYDE-3-PHOSPHATE DEHYDROGENASE-RELATED"/>
    <property type="match status" value="1"/>
</dbReference>
<comment type="caution">
    <text evidence="4">The sequence shown here is derived from an EMBL/GenBank/DDBJ whole genome shotgun (WGS) entry which is preliminary data.</text>
</comment>
<dbReference type="PANTHER" id="PTHR10836">
    <property type="entry name" value="GLYCERALDEHYDE 3-PHOSPHATE DEHYDROGENASE"/>
    <property type="match status" value="1"/>
</dbReference>
<dbReference type="Gene3D" id="3.40.50.720">
    <property type="entry name" value="NAD(P)-binding Rossmann-like Domain"/>
    <property type="match status" value="1"/>
</dbReference>